<evidence type="ECO:0000313" key="2">
    <source>
        <dbReference type="EMBL" id="MCR6487567.1"/>
    </source>
</evidence>
<dbReference type="EMBL" id="JAMXQV010000020">
    <property type="protein sequence ID" value="MCR6487567.1"/>
    <property type="molecule type" value="Genomic_DNA"/>
</dbReference>
<keyword evidence="1" id="KW-0732">Signal</keyword>
<evidence type="ECO:0000313" key="3">
    <source>
        <dbReference type="Proteomes" id="UP001144096"/>
    </source>
</evidence>
<dbReference type="RefSeq" id="WP_257924137.1">
    <property type="nucleotide sequence ID" value="NZ_JAMXQV010000020.1"/>
</dbReference>
<protein>
    <submittedName>
        <fullName evidence="2">Uncharacterized protein</fullName>
    </submittedName>
</protein>
<dbReference type="AlphaFoldDB" id="A0A9X2SM91"/>
<dbReference type="Proteomes" id="UP001144096">
    <property type="component" value="Unassembled WGS sequence"/>
</dbReference>
<comment type="caution">
    <text evidence="2">The sequence shown here is derived from an EMBL/GenBank/DDBJ whole genome shotgun (WGS) entry which is preliminary data.</text>
</comment>
<accession>A0A9X2SM91</accession>
<gene>
    <name evidence="2" type="ORF">M8542_32545</name>
</gene>
<sequence>MRVRKVLLVVPLLIMHLAACGQPVVIVKVGTAVPVPTGEPTDTWLGDTPVVPDRAVVKL</sequence>
<reference evidence="2" key="1">
    <citation type="submission" date="2022-06" db="EMBL/GenBank/DDBJ databases">
        <title>Amycolatopsis iheyaensis sp. nov., a new species of the genus Amycolatopsis isolated from soil in Iheya island, Japan.</title>
        <authorList>
            <person name="Ngamcharungchit C."/>
            <person name="Kanto H."/>
            <person name="Take A."/>
            <person name="Intra B."/>
            <person name="Matsumoto A."/>
            <person name="Panbangred W."/>
            <person name="Inahashi Y."/>
        </authorList>
    </citation>
    <scope>NUCLEOTIDE SEQUENCE</scope>
    <source>
        <strain evidence="2">OK19-0408</strain>
    </source>
</reference>
<feature type="chain" id="PRO_5040884676" evidence="1">
    <location>
        <begin position="22"/>
        <end position="59"/>
    </location>
</feature>
<organism evidence="2 3">
    <name type="scientific">Amycolatopsis iheyensis</name>
    <dbReference type="NCBI Taxonomy" id="2945988"/>
    <lineage>
        <taxon>Bacteria</taxon>
        <taxon>Bacillati</taxon>
        <taxon>Actinomycetota</taxon>
        <taxon>Actinomycetes</taxon>
        <taxon>Pseudonocardiales</taxon>
        <taxon>Pseudonocardiaceae</taxon>
        <taxon>Amycolatopsis</taxon>
    </lineage>
</organism>
<evidence type="ECO:0000256" key="1">
    <source>
        <dbReference type="SAM" id="SignalP"/>
    </source>
</evidence>
<proteinExistence type="predicted"/>
<keyword evidence="3" id="KW-1185">Reference proteome</keyword>
<name>A0A9X2SM91_9PSEU</name>
<feature type="signal peptide" evidence="1">
    <location>
        <begin position="1"/>
        <end position="21"/>
    </location>
</feature>